<accession>A0A6J7G1F4</accession>
<dbReference type="CDD" id="cd01097">
    <property type="entry name" value="Tetrahydromethanopterin_reductase"/>
    <property type="match status" value="1"/>
</dbReference>
<feature type="domain" description="Luciferase-like" evidence="2">
    <location>
        <begin position="34"/>
        <end position="322"/>
    </location>
</feature>
<dbReference type="InterPro" id="IPR036661">
    <property type="entry name" value="Luciferase-like_sf"/>
</dbReference>
<evidence type="ECO:0000313" key="4">
    <source>
        <dbReference type="EMBL" id="CAB4748940.1"/>
    </source>
</evidence>
<evidence type="ECO:0000256" key="1">
    <source>
        <dbReference type="ARBA" id="ARBA00023002"/>
    </source>
</evidence>
<dbReference type="Pfam" id="PF00296">
    <property type="entry name" value="Bac_luciferase"/>
    <property type="match status" value="1"/>
</dbReference>
<evidence type="ECO:0000313" key="3">
    <source>
        <dbReference type="EMBL" id="CAB4538021.1"/>
    </source>
</evidence>
<keyword evidence="1" id="KW-0560">Oxidoreductase</keyword>
<dbReference type="EMBL" id="CAFBMG010000050">
    <property type="protein sequence ID" value="CAB4900444.1"/>
    <property type="molecule type" value="Genomic_DNA"/>
</dbReference>
<dbReference type="SUPFAM" id="SSF51679">
    <property type="entry name" value="Bacterial luciferase-like"/>
    <property type="match status" value="1"/>
</dbReference>
<dbReference type="InterPro" id="IPR050564">
    <property type="entry name" value="F420-G6PD/mer"/>
</dbReference>
<sequence length="345" mass="36887">MSISSEAAPSTQPALRVLPPGRRYGMTIPFDGVALGEQKDWILELADLGYTDVWSSEANGADAFTPLALAAAWAPTLRLGTAIVPAYTRGPALLAQSVASLADAAPGRFVFGIGTSSNVIVEKWNGIPFEEPYRQVKDMVRFLRLAMAGEKMTGRFGASDVKGFRLGIRPSQQPPILIAALREGMLRLAATEGDGAIINWLSAEDVSTVAPIVQTAGGGTVAAPTKEVVARIFVAPTTDRDAVLAMGRYAIAAYLTVPVYAAFHDWLGRGEQLAEMWRLWGEGDRQGALAAIPDSLVDELIISGSPEHCREQIGRYVANGVTTPAIALLPFGYDQRQAIRDLAPR</sequence>
<dbReference type="NCBIfam" id="TIGR03841">
    <property type="entry name" value="F420_Rv3093c"/>
    <property type="match status" value="1"/>
</dbReference>
<organism evidence="5">
    <name type="scientific">freshwater metagenome</name>
    <dbReference type="NCBI Taxonomy" id="449393"/>
    <lineage>
        <taxon>unclassified sequences</taxon>
        <taxon>metagenomes</taxon>
        <taxon>ecological metagenomes</taxon>
    </lineage>
</organism>
<dbReference type="InterPro" id="IPR011251">
    <property type="entry name" value="Luciferase-like_dom"/>
</dbReference>
<dbReference type="Gene3D" id="3.20.20.30">
    <property type="entry name" value="Luciferase-like domain"/>
    <property type="match status" value="1"/>
</dbReference>
<name>A0A6J7G1F4_9ZZZZ</name>
<dbReference type="InterPro" id="IPR022526">
    <property type="entry name" value="F420_Rv3093c"/>
</dbReference>
<dbReference type="AlphaFoldDB" id="A0A6J7G1F4"/>
<evidence type="ECO:0000259" key="2">
    <source>
        <dbReference type="Pfam" id="PF00296"/>
    </source>
</evidence>
<dbReference type="PANTHER" id="PTHR43244:SF1">
    <property type="entry name" value="5,10-METHYLENETETRAHYDROMETHANOPTERIN REDUCTASE"/>
    <property type="match status" value="1"/>
</dbReference>
<evidence type="ECO:0000313" key="5">
    <source>
        <dbReference type="EMBL" id="CAB4900444.1"/>
    </source>
</evidence>
<reference evidence="5" key="1">
    <citation type="submission" date="2020-05" db="EMBL/GenBank/DDBJ databases">
        <authorList>
            <person name="Chiriac C."/>
            <person name="Salcher M."/>
            <person name="Ghai R."/>
            <person name="Kavagutti S V."/>
        </authorList>
    </citation>
    <scope>NUCLEOTIDE SEQUENCE</scope>
</reference>
<dbReference type="EMBL" id="CAEZSF010000069">
    <property type="protein sequence ID" value="CAB4538021.1"/>
    <property type="molecule type" value="Genomic_DNA"/>
</dbReference>
<gene>
    <name evidence="3" type="ORF">UFOPK1358_00861</name>
    <name evidence="4" type="ORF">UFOPK2766_01531</name>
    <name evidence="5" type="ORF">UFOPK3519_00805</name>
</gene>
<dbReference type="PANTHER" id="PTHR43244">
    <property type="match status" value="1"/>
</dbReference>
<proteinExistence type="predicted"/>
<dbReference type="GO" id="GO:0016705">
    <property type="term" value="F:oxidoreductase activity, acting on paired donors, with incorporation or reduction of molecular oxygen"/>
    <property type="evidence" value="ECO:0007669"/>
    <property type="project" value="InterPro"/>
</dbReference>
<dbReference type="EMBL" id="CAEZYU010000074">
    <property type="protein sequence ID" value="CAB4748940.1"/>
    <property type="molecule type" value="Genomic_DNA"/>
</dbReference>
<protein>
    <submittedName>
        <fullName evidence="5">Unannotated protein</fullName>
    </submittedName>
</protein>